<dbReference type="AlphaFoldDB" id="A0A6G8I2Y1"/>
<keyword evidence="1" id="KW-0812">Transmembrane</keyword>
<evidence type="ECO:0000256" key="1">
    <source>
        <dbReference type="SAM" id="Phobius"/>
    </source>
</evidence>
<feature type="transmembrane region" description="Helical" evidence="1">
    <location>
        <begin position="45"/>
        <end position="66"/>
    </location>
</feature>
<dbReference type="KEGG" id="srum:GPZ88_10260"/>
<feature type="transmembrane region" description="Helical" evidence="1">
    <location>
        <begin position="7"/>
        <end position="25"/>
    </location>
</feature>
<protein>
    <submittedName>
        <fullName evidence="2">Uncharacterized protein</fullName>
    </submittedName>
</protein>
<gene>
    <name evidence="2" type="ORF">GPZ88_10260</name>
</gene>
<keyword evidence="1" id="KW-1133">Transmembrane helix</keyword>
<dbReference type="RefSeq" id="WP_157328692.1">
    <property type="nucleotide sequence ID" value="NZ_CP046920.1"/>
</dbReference>
<dbReference type="Proteomes" id="UP000503166">
    <property type="component" value="Plasmid p_CNU_G2"/>
</dbReference>
<reference evidence="2 3" key="1">
    <citation type="submission" date="2019-12" db="EMBL/GenBank/DDBJ databases">
        <title>Complete genome sequence of Streptococcus sp. CNU G2 isolated frome Bos taurus coreanae.</title>
        <authorList>
            <person name="Park S.Y."/>
            <person name="Kim J.H."/>
            <person name="Seo S.W."/>
        </authorList>
    </citation>
    <scope>NUCLEOTIDE SEQUENCE [LARGE SCALE GENOMIC DNA]</scope>
    <source>
        <strain evidence="2 3">CNU G2</strain>
        <plasmid evidence="3">p_cnu_g2</plasmid>
    </source>
</reference>
<dbReference type="EMBL" id="CP046920">
    <property type="protein sequence ID" value="QIM47449.1"/>
    <property type="molecule type" value="Genomic_DNA"/>
</dbReference>
<keyword evidence="2" id="KW-0614">Plasmid</keyword>
<keyword evidence="1" id="KW-0472">Membrane</keyword>
<sequence>MSNKKNNFIKVGFFILIFSFLLLLLDIINLPTKLGFNLKVLNFEIWGIYATFLGSGLTLYGVILTINSQYEAQLEDTKRIVKPMLDISASEYDYRHKNIDFSFPKDFPHLPRKDNVDTPSITISLENVGNRELYNLCLGNFESLTFNENGHYYKLSPILYPHHKETLNFCFYEKIGYLNEFNREDKFDLFTSPIKFTAYFQDCLDTWYSQEFQIGIFNQIQKNKSDEETSLEVNIERTNVVSAPKEISNNSLPWGDKQDIWVYYF</sequence>
<geneLocation type="plasmid" evidence="3">
    <name>p_cnu_g2</name>
</geneLocation>
<organism evidence="2 3">
    <name type="scientific">Streptococcus ruminicola</name>
    <dbReference type="NCBI Taxonomy" id="2686210"/>
    <lineage>
        <taxon>Bacteria</taxon>
        <taxon>Bacillati</taxon>
        <taxon>Bacillota</taxon>
        <taxon>Bacilli</taxon>
        <taxon>Lactobacillales</taxon>
        <taxon>Streptococcaceae</taxon>
        <taxon>Streptococcus</taxon>
    </lineage>
</organism>
<evidence type="ECO:0000313" key="2">
    <source>
        <dbReference type="EMBL" id="QIM47449.1"/>
    </source>
</evidence>
<accession>A0A6G8I2Y1</accession>
<proteinExistence type="predicted"/>
<evidence type="ECO:0000313" key="3">
    <source>
        <dbReference type="Proteomes" id="UP000503166"/>
    </source>
</evidence>
<name>A0A6G8I2Y1_9STRE</name>